<dbReference type="SUPFAM" id="SSF64484">
    <property type="entry name" value="beta and beta-prime subunits of DNA dependent RNA-polymerase"/>
    <property type="match status" value="1"/>
</dbReference>
<keyword evidence="3 8" id="KW-0808">Transferase</keyword>
<dbReference type="GO" id="GO:0003899">
    <property type="term" value="F:DNA-directed RNA polymerase activity"/>
    <property type="evidence" value="ECO:0007669"/>
    <property type="project" value="UniProtKB-UniRule"/>
</dbReference>
<dbReference type="EMBL" id="CP017686">
    <property type="protein sequence ID" value="AYQ55724.1"/>
    <property type="molecule type" value="Genomic_DNA"/>
</dbReference>
<dbReference type="PANTHER" id="PTHR19376:SF32">
    <property type="entry name" value="DNA-DIRECTED RNA POLYMERASE III SUBUNIT RPC1"/>
    <property type="match status" value="1"/>
</dbReference>
<evidence type="ECO:0000313" key="12">
    <source>
        <dbReference type="Proteomes" id="UP000273278"/>
    </source>
</evidence>
<organism evidence="11 12">
    <name type="scientific">Methanomethylophilus alvi</name>
    <dbReference type="NCBI Taxonomy" id="1291540"/>
    <lineage>
        <taxon>Archaea</taxon>
        <taxon>Methanobacteriati</taxon>
        <taxon>Thermoplasmatota</taxon>
        <taxon>Thermoplasmata</taxon>
        <taxon>Methanomassiliicoccales</taxon>
        <taxon>Methanomethylophilaceae</taxon>
        <taxon>Methanomethylophilus</taxon>
    </lineage>
</organism>
<dbReference type="GO" id="GO:0006351">
    <property type="term" value="P:DNA-templated transcription"/>
    <property type="evidence" value="ECO:0007669"/>
    <property type="project" value="UniProtKB-UniRule"/>
</dbReference>
<feature type="domain" description="RNA polymerase Rpb1" evidence="10">
    <location>
        <begin position="137"/>
        <end position="425"/>
    </location>
</feature>
<protein>
    <recommendedName>
        <fullName evidence="8">DNA-directed RNA polymerase subunit Rpo1C</fullName>
        <ecNumber evidence="8">2.7.7.6</ecNumber>
    </recommendedName>
    <alternativeName>
        <fullName evidence="8">DNA-directed RNA polymerase subunit A''</fullName>
    </alternativeName>
</protein>
<dbReference type="PANTHER" id="PTHR19376">
    <property type="entry name" value="DNA-DIRECTED RNA POLYMERASE"/>
    <property type="match status" value="1"/>
</dbReference>
<dbReference type="GO" id="GO:0000428">
    <property type="term" value="C:DNA-directed RNA polymerase complex"/>
    <property type="evidence" value="ECO:0007669"/>
    <property type="project" value="UniProtKB-KW"/>
</dbReference>
<feature type="region of interest" description="Disordered" evidence="9">
    <location>
        <begin position="58"/>
        <end position="91"/>
    </location>
</feature>
<comment type="catalytic activity">
    <reaction evidence="7 8">
        <text>RNA(n) + a ribonucleoside 5'-triphosphate = RNA(n+1) + diphosphate</text>
        <dbReference type="Rhea" id="RHEA:21248"/>
        <dbReference type="Rhea" id="RHEA-COMP:14527"/>
        <dbReference type="Rhea" id="RHEA-COMP:17342"/>
        <dbReference type="ChEBI" id="CHEBI:33019"/>
        <dbReference type="ChEBI" id="CHEBI:61557"/>
        <dbReference type="ChEBI" id="CHEBI:140395"/>
        <dbReference type="EC" id="2.7.7.6"/>
    </reaction>
</comment>
<evidence type="ECO:0000259" key="10">
    <source>
        <dbReference type="Pfam" id="PF04998"/>
    </source>
</evidence>
<evidence type="ECO:0000256" key="5">
    <source>
        <dbReference type="ARBA" id="ARBA00023125"/>
    </source>
</evidence>
<dbReference type="GO" id="GO:0005737">
    <property type="term" value="C:cytoplasm"/>
    <property type="evidence" value="ECO:0007669"/>
    <property type="project" value="UniProtKB-SubCell"/>
</dbReference>
<dbReference type="OMA" id="VRPIGRH"/>
<comment type="similarity">
    <text evidence="8">Belongs to the RNA polymerase beta' chain family.</text>
</comment>
<dbReference type="NCBIfam" id="TIGR02389">
    <property type="entry name" value="RNA_pol_rpoA2"/>
    <property type="match status" value="1"/>
</dbReference>
<evidence type="ECO:0000256" key="9">
    <source>
        <dbReference type="SAM" id="MobiDB-lite"/>
    </source>
</evidence>
<sequence length="485" mass="53149">MAKKDTINALMKRDVSEEVANLIMSKYVTLGAIADAGVDGLVALGIEQSEAESIIEKIGKRSVSHSTSRSKKDEASMPELPRVPPEEVFRPHEYTEMEKKLYAIEEKLGVDLPMKIVCDIAHRIENADLDDETCEKLISVANRMYTSHLMDQNESAGVMAAHSLGEPATQMNLRTFHFAGVANINVTEGLPRIIEIVDARREPSTPSMNIPLIGLAAEDEKFARYVASNIEITSLLDVASIETDITNQRLIVTPDPKKMEDRGLQIDDITERLNKIKAVRGMVTKADYDIIIASEEPSFKKLQQMYDAVKHAKLKGIDGIKRAILEKDKVTGHWSIVTEGSNLKEVLQVENVDAVNVMTNSVLEVADVLGIEAARNSIIHEAMTTMRHAGLDVDVRHVMLVADLMTNDGTVRAIGRHGVSGKKSSVLARAAFEITAAHLLHAAMVGEVDHLEGVTENIIVGQPVTLGTGAVNLIYTPKKKKGEDE</sequence>
<proteinExistence type="inferred from homology"/>
<dbReference type="Gene3D" id="1.10.150.390">
    <property type="match status" value="1"/>
</dbReference>
<evidence type="ECO:0000256" key="1">
    <source>
        <dbReference type="ARBA" id="ARBA00022478"/>
    </source>
</evidence>
<dbReference type="AlphaFoldDB" id="A0A3G3IJH6"/>
<gene>
    <name evidence="8" type="primary">rpo1C</name>
    <name evidence="8" type="synonym">rpoA2</name>
    <name evidence="11" type="ORF">BKD89_07985</name>
</gene>
<dbReference type="InterPro" id="IPR012757">
    <property type="entry name" value="RPO1C"/>
</dbReference>
<evidence type="ECO:0000256" key="8">
    <source>
        <dbReference type="HAMAP-Rule" id="MF_00411"/>
    </source>
</evidence>
<reference evidence="11 12" key="1">
    <citation type="submission" date="2016-10" db="EMBL/GenBank/DDBJ databases">
        <title>Complete genome of the TMA-utilizing, human hosted archaeon Methanomethylophilus alvus Gen. nov, sp. nov., strain Mx-05, derived from a pure culture.</title>
        <authorList>
            <person name="Brugere J.-F."/>
            <person name="Ben Hania W."/>
            <person name="Chaudhary P.P."/>
            <person name="Gaci N."/>
            <person name="Borrel G."/>
            <person name="Cao Van Tuat L."/>
            <person name="Fardeau M.-L."/>
            <person name="Harris H.M.B."/>
            <person name="O'Toole P.W."/>
            <person name="Ollivier B."/>
        </authorList>
    </citation>
    <scope>NUCLEOTIDE SEQUENCE [LARGE SCALE GENOMIC DNA]</scope>
    <source>
        <strain evidence="11 12">Mx-05</strain>
    </source>
</reference>
<comment type="subcellular location">
    <subcellularLocation>
        <location evidence="8">Cytoplasm</location>
    </subcellularLocation>
</comment>
<dbReference type="Proteomes" id="UP000273278">
    <property type="component" value="Chromosome"/>
</dbReference>
<evidence type="ECO:0000256" key="2">
    <source>
        <dbReference type="ARBA" id="ARBA00022490"/>
    </source>
</evidence>
<evidence type="ECO:0000256" key="6">
    <source>
        <dbReference type="ARBA" id="ARBA00023163"/>
    </source>
</evidence>
<keyword evidence="1 8" id="KW-0240">DNA-directed RNA polymerase</keyword>
<evidence type="ECO:0000256" key="3">
    <source>
        <dbReference type="ARBA" id="ARBA00022679"/>
    </source>
</evidence>
<comment type="function">
    <text evidence="8">DNA-dependent RNA polymerase (RNAP) catalyzes the transcription of DNA into RNA using the four ribonucleoside triphosphates as substrates. Forms part of the jaw domain.</text>
</comment>
<dbReference type="GeneID" id="41322394"/>
<dbReference type="RefSeq" id="WP_015505505.1">
    <property type="nucleotide sequence ID" value="NZ_CP017686.1"/>
</dbReference>
<dbReference type="Pfam" id="PF04998">
    <property type="entry name" value="RNA_pol_Rpb1_5"/>
    <property type="match status" value="1"/>
</dbReference>
<dbReference type="HAMAP" id="MF_00411">
    <property type="entry name" value="RNApol_arch_Rpo1C"/>
    <property type="match status" value="1"/>
</dbReference>
<keyword evidence="5 8" id="KW-0238">DNA-binding</keyword>
<keyword evidence="6 8" id="KW-0804">Transcription</keyword>
<keyword evidence="2 8" id="KW-0963">Cytoplasm</keyword>
<dbReference type="EC" id="2.7.7.6" evidence="8"/>
<dbReference type="InterPro" id="IPR045867">
    <property type="entry name" value="DNA-dir_RpoC_beta_prime"/>
</dbReference>
<evidence type="ECO:0000313" key="11">
    <source>
        <dbReference type="EMBL" id="AYQ55724.1"/>
    </source>
</evidence>
<dbReference type="GO" id="GO:0003677">
    <property type="term" value="F:DNA binding"/>
    <property type="evidence" value="ECO:0007669"/>
    <property type="project" value="UniProtKB-UniRule"/>
</dbReference>
<accession>A0A3G3IJH6</accession>
<name>A0A3G3IJH6_9ARCH</name>
<comment type="subunit">
    <text evidence="8">Part of the RNA polymerase complex.</text>
</comment>
<evidence type="ECO:0000256" key="4">
    <source>
        <dbReference type="ARBA" id="ARBA00022695"/>
    </source>
</evidence>
<evidence type="ECO:0000256" key="7">
    <source>
        <dbReference type="ARBA" id="ARBA00048552"/>
    </source>
</evidence>
<dbReference type="InterPro" id="IPR007081">
    <property type="entry name" value="RNA_pol_Rpb1_5"/>
</dbReference>
<keyword evidence="4 8" id="KW-0548">Nucleotidyltransferase</keyword>